<dbReference type="PANTHER" id="PTHR11145">
    <property type="entry name" value="BTB/POZ DOMAIN-CONTAINING ADAPTER FOR CUL3-MEDIATED RHOA DEGRADATION PROTEIN FAMILY MEMBER"/>
    <property type="match status" value="1"/>
</dbReference>
<evidence type="ECO:0000259" key="1">
    <source>
        <dbReference type="Pfam" id="PF02214"/>
    </source>
</evidence>
<dbReference type="AlphaFoldDB" id="A0A6A7A8R4"/>
<dbReference type="InterPro" id="IPR045068">
    <property type="entry name" value="BACURD1-3"/>
</dbReference>
<keyword evidence="3" id="KW-1185">Reference proteome</keyword>
<dbReference type="InterPro" id="IPR003131">
    <property type="entry name" value="T1-type_BTB"/>
</dbReference>
<dbReference type="Pfam" id="PF02214">
    <property type="entry name" value="BTB_2"/>
    <property type="match status" value="1"/>
</dbReference>
<dbReference type="InterPro" id="IPR011333">
    <property type="entry name" value="SKP1/BTB/POZ_sf"/>
</dbReference>
<evidence type="ECO:0000313" key="2">
    <source>
        <dbReference type="EMBL" id="KAF2829109.1"/>
    </source>
</evidence>
<evidence type="ECO:0000313" key="3">
    <source>
        <dbReference type="Proteomes" id="UP000799424"/>
    </source>
</evidence>
<proteinExistence type="predicted"/>
<dbReference type="EMBL" id="MU006221">
    <property type="protein sequence ID" value="KAF2829109.1"/>
    <property type="molecule type" value="Genomic_DNA"/>
</dbReference>
<name>A0A6A7A8R4_9PLEO</name>
<accession>A0A6A7A8R4</accession>
<protein>
    <recommendedName>
        <fullName evidence="1">Potassium channel tetramerisation-type BTB domain-containing protein</fullName>
    </recommendedName>
</protein>
<feature type="domain" description="Potassium channel tetramerisation-type BTB" evidence="1">
    <location>
        <begin position="30"/>
        <end position="122"/>
    </location>
</feature>
<dbReference type="Proteomes" id="UP000799424">
    <property type="component" value="Unassembled WGS sequence"/>
</dbReference>
<dbReference type="OrthoDB" id="2414723at2759"/>
<dbReference type="PANTHER" id="PTHR11145:SF8">
    <property type="entry name" value="RE57120P"/>
    <property type="match status" value="1"/>
</dbReference>
<dbReference type="SUPFAM" id="SSF54695">
    <property type="entry name" value="POZ domain"/>
    <property type="match status" value="1"/>
</dbReference>
<organism evidence="2 3">
    <name type="scientific">Ophiobolus disseminans</name>
    <dbReference type="NCBI Taxonomy" id="1469910"/>
    <lineage>
        <taxon>Eukaryota</taxon>
        <taxon>Fungi</taxon>
        <taxon>Dikarya</taxon>
        <taxon>Ascomycota</taxon>
        <taxon>Pezizomycotina</taxon>
        <taxon>Dothideomycetes</taxon>
        <taxon>Pleosporomycetidae</taxon>
        <taxon>Pleosporales</taxon>
        <taxon>Pleosporineae</taxon>
        <taxon>Phaeosphaeriaceae</taxon>
        <taxon>Ophiobolus</taxon>
    </lineage>
</organism>
<dbReference type="GO" id="GO:0051260">
    <property type="term" value="P:protein homooligomerization"/>
    <property type="evidence" value="ECO:0007669"/>
    <property type="project" value="InterPro"/>
</dbReference>
<reference evidence="2" key="1">
    <citation type="journal article" date="2020" name="Stud. Mycol.">
        <title>101 Dothideomycetes genomes: a test case for predicting lifestyles and emergence of pathogens.</title>
        <authorList>
            <person name="Haridas S."/>
            <person name="Albert R."/>
            <person name="Binder M."/>
            <person name="Bloem J."/>
            <person name="Labutti K."/>
            <person name="Salamov A."/>
            <person name="Andreopoulos B."/>
            <person name="Baker S."/>
            <person name="Barry K."/>
            <person name="Bills G."/>
            <person name="Bluhm B."/>
            <person name="Cannon C."/>
            <person name="Castanera R."/>
            <person name="Culley D."/>
            <person name="Daum C."/>
            <person name="Ezra D."/>
            <person name="Gonzalez J."/>
            <person name="Henrissat B."/>
            <person name="Kuo A."/>
            <person name="Liang C."/>
            <person name="Lipzen A."/>
            <person name="Lutzoni F."/>
            <person name="Magnuson J."/>
            <person name="Mondo S."/>
            <person name="Nolan M."/>
            <person name="Ohm R."/>
            <person name="Pangilinan J."/>
            <person name="Park H.-J."/>
            <person name="Ramirez L."/>
            <person name="Alfaro M."/>
            <person name="Sun H."/>
            <person name="Tritt A."/>
            <person name="Yoshinaga Y."/>
            <person name="Zwiers L.-H."/>
            <person name="Turgeon B."/>
            <person name="Goodwin S."/>
            <person name="Spatafora J."/>
            <person name="Crous P."/>
            <person name="Grigoriev I."/>
        </authorList>
    </citation>
    <scope>NUCLEOTIDE SEQUENCE</scope>
    <source>
        <strain evidence="2">CBS 113818</strain>
    </source>
</reference>
<gene>
    <name evidence="2" type="ORF">CC86DRAFT_287088</name>
</gene>
<dbReference type="Gene3D" id="3.30.710.10">
    <property type="entry name" value="Potassium Channel Kv1.1, Chain A"/>
    <property type="match status" value="1"/>
</dbReference>
<sequence length="228" mass="26608">MDVHKSAADAQDAASNHTTTSTTRYPNIMILDIGGRIFKVSRITLLESGLFRHQMSNRFTWEPEADGSYFLDADPDLFEHLLRFMRRPNIFPLFYTTCTGFDYDLYNRLENEAEYFQIEALHTWLMEKRYLRAVMLHRYQPQTRTLDDLSPEKAPISETEDMHMLPRVKQVYICPRGIGVHRGEPDKCGRACHEAQGDNDDEFEEVLYTEVVSVRKEVEFIGSVCRLE</sequence>